<evidence type="ECO:0000313" key="2">
    <source>
        <dbReference type="EMBL" id="MFC4035264.1"/>
    </source>
</evidence>
<dbReference type="EMBL" id="JBHSBB010000022">
    <property type="protein sequence ID" value="MFC4035264.1"/>
    <property type="molecule type" value="Genomic_DNA"/>
</dbReference>
<evidence type="ECO:0000259" key="1">
    <source>
        <dbReference type="Pfam" id="PF07812"/>
    </source>
</evidence>
<dbReference type="InterPro" id="IPR012924">
    <property type="entry name" value="TfuA_core"/>
</dbReference>
<dbReference type="Proteomes" id="UP001595765">
    <property type="component" value="Unassembled WGS sequence"/>
</dbReference>
<accession>A0ABV8HYD5</accession>
<dbReference type="Pfam" id="PF07812">
    <property type="entry name" value="TfuA"/>
    <property type="match status" value="1"/>
</dbReference>
<feature type="domain" description="TfuA-like core" evidence="1">
    <location>
        <begin position="43"/>
        <end position="161"/>
    </location>
</feature>
<proteinExistence type="predicted"/>
<dbReference type="RefSeq" id="WP_386434910.1">
    <property type="nucleotide sequence ID" value="NZ_JBHSBB010000022.1"/>
</dbReference>
<name>A0ABV8HYD5_9ACTN</name>
<gene>
    <name evidence="2" type="ORF">ACFO3J_27890</name>
</gene>
<sequence length="408" mass="44560">MGPTLNRSEPLLTAPDMQAWPPVRHGDLYRPAIASGDTAVIVDGVYHQAPALRHKEILTSMRRGVRVIGAASIGALRAAELAPFGMLGVGSIYTAYARGDLDGDDEVAVGQTPDGAWGSLTWPVVNLRYILKLGQAAGVLDTQRAGKLLNALRAVYYPQRTMAAVQAICHHRDEREFGRWLAEQHGRDGHFGNLKRLDALAALRTALDGPAPLVGADRPPLVETTYMRRWSNHFATALVDGVELSTADRLVYQQVFDPRFSETWTAYLEHRSLQPADGGPGLPLGERLALVTGEDLAAHQVFHPLVDLRDEETVGLLLAWETPEDRQAVARYAEVLADARRTRAGFSTGGVRDDLTRRVLIQVWGCADKEFDAEASARGLVSGARAIDAAKPLLLGFLNERKEQDRAC</sequence>
<keyword evidence="3" id="KW-1185">Reference proteome</keyword>
<protein>
    <submittedName>
        <fullName evidence="2">TfuA-like protein</fullName>
    </submittedName>
</protein>
<organism evidence="2 3">
    <name type="scientific">Streptomyces polygonati</name>
    <dbReference type="NCBI Taxonomy" id="1617087"/>
    <lineage>
        <taxon>Bacteria</taxon>
        <taxon>Bacillati</taxon>
        <taxon>Actinomycetota</taxon>
        <taxon>Actinomycetes</taxon>
        <taxon>Kitasatosporales</taxon>
        <taxon>Streptomycetaceae</taxon>
        <taxon>Streptomyces</taxon>
    </lineage>
</organism>
<comment type="caution">
    <text evidence="2">The sequence shown here is derived from an EMBL/GenBank/DDBJ whole genome shotgun (WGS) entry which is preliminary data.</text>
</comment>
<evidence type="ECO:0000313" key="3">
    <source>
        <dbReference type="Proteomes" id="UP001595765"/>
    </source>
</evidence>
<reference evidence="3" key="1">
    <citation type="journal article" date="2019" name="Int. J. Syst. Evol. Microbiol.">
        <title>The Global Catalogue of Microorganisms (GCM) 10K type strain sequencing project: providing services to taxonomists for standard genome sequencing and annotation.</title>
        <authorList>
            <consortium name="The Broad Institute Genomics Platform"/>
            <consortium name="The Broad Institute Genome Sequencing Center for Infectious Disease"/>
            <person name="Wu L."/>
            <person name="Ma J."/>
        </authorList>
    </citation>
    <scope>NUCLEOTIDE SEQUENCE [LARGE SCALE GENOMIC DNA]</scope>
    <source>
        <strain evidence="3">CGMCC 4.7237</strain>
    </source>
</reference>